<dbReference type="Pfam" id="PF10358">
    <property type="entry name" value="NT-C2"/>
    <property type="match status" value="1"/>
</dbReference>
<organism evidence="2 3">
    <name type="scientific">Batrachochytrium salamandrivorans</name>
    <dbReference type="NCBI Taxonomy" id="1357716"/>
    <lineage>
        <taxon>Eukaryota</taxon>
        <taxon>Fungi</taxon>
        <taxon>Fungi incertae sedis</taxon>
        <taxon>Chytridiomycota</taxon>
        <taxon>Chytridiomycota incertae sedis</taxon>
        <taxon>Chytridiomycetes</taxon>
        <taxon>Rhizophydiales</taxon>
        <taxon>Rhizophydiales incertae sedis</taxon>
        <taxon>Batrachochytrium</taxon>
    </lineage>
</organism>
<protein>
    <recommendedName>
        <fullName evidence="1">C2 NT-type domain-containing protein</fullName>
    </recommendedName>
</protein>
<evidence type="ECO:0000313" key="2">
    <source>
        <dbReference type="EMBL" id="KAH6588278.1"/>
    </source>
</evidence>
<dbReference type="PANTHER" id="PTHR21456">
    <property type="entry name" value="FAMILY WITH SEQUENCE SIMILARITY 102"/>
    <property type="match status" value="1"/>
</dbReference>
<dbReference type="InterPro" id="IPR039931">
    <property type="entry name" value="EEIG1/2-like"/>
</dbReference>
<feature type="domain" description="C2 NT-type" evidence="1">
    <location>
        <begin position="3"/>
        <end position="140"/>
    </location>
</feature>
<reference evidence="2 3" key="1">
    <citation type="submission" date="2021-02" db="EMBL/GenBank/DDBJ databases">
        <title>Variation within the Batrachochytrium salamandrivorans European outbreak.</title>
        <authorList>
            <person name="Kelly M."/>
            <person name="Pasmans F."/>
            <person name="Shea T.P."/>
            <person name="Munoz J.F."/>
            <person name="Carranza S."/>
            <person name="Cuomo C.A."/>
            <person name="Martel A."/>
        </authorList>
    </citation>
    <scope>NUCLEOTIDE SEQUENCE [LARGE SCALE GENOMIC DNA]</scope>
    <source>
        <strain evidence="2 3">AMFP18/2</strain>
    </source>
</reference>
<dbReference type="InterPro" id="IPR019448">
    <property type="entry name" value="NT-C2"/>
</dbReference>
<evidence type="ECO:0000313" key="3">
    <source>
        <dbReference type="Proteomes" id="UP001648503"/>
    </source>
</evidence>
<dbReference type="Gene3D" id="2.60.40.150">
    <property type="entry name" value="C2 domain"/>
    <property type="match status" value="1"/>
</dbReference>
<proteinExistence type="predicted"/>
<dbReference type="SUPFAM" id="SSF49562">
    <property type="entry name" value="C2 domain (Calcium/lipid-binding domain, CaLB)"/>
    <property type="match status" value="1"/>
</dbReference>
<name>A0ABQ8EXJ9_9FUNG</name>
<comment type="caution">
    <text evidence="2">The sequence shown here is derived from an EMBL/GenBank/DDBJ whole genome shotgun (WGS) entry which is preliminary data.</text>
</comment>
<dbReference type="PROSITE" id="PS51840">
    <property type="entry name" value="C2_NT"/>
    <property type="match status" value="1"/>
</dbReference>
<dbReference type="PANTHER" id="PTHR21456:SF1">
    <property type="entry name" value="C2 NT-TYPE DOMAIN-CONTAINING PROTEIN"/>
    <property type="match status" value="1"/>
</dbReference>
<gene>
    <name evidence="2" type="ORF">BASA50_010829</name>
</gene>
<keyword evidence="3" id="KW-1185">Reference proteome</keyword>
<sequence length="219" mass="24384">MSLFVPANRRIKFHCRCTIHELSNLPYVSGLYFAKWKLTSGGAAKGSTQRSTVKDHQVVWNNEFEFDVTLIAGKDDFILQPLDLRISVKQESNGTRNTEKVGVVLVDLADVAAQKCISRRVLLQETKLNSILKISIDMQLIRGDPSSFHLPIVKSRIGLDSTLEAVRGETLERRSTRDMDSLHTGLEPTSVLSRLSTVGSSEHTDVIDQIFANANKPHA</sequence>
<dbReference type="InterPro" id="IPR035892">
    <property type="entry name" value="C2_domain_sf"/>
</dbReference>
<dbReference type="Proteomes" id="UP001648503">
    <property type="component" value="Unassembled WGS sequence"/>
</dbReference>
<accession>A0ABQ8EXJ9</accession>
<evidence type="ECO:0000259" key="1">
    <source>
        <dbReference type="PROSITE" id="PS51840"/>
    </source>
</evidence>
<dbReference type="EMBL" id="JAFCIX010000527">
    <property type="protein sequence ID" value="KAH6588278.1"/>
    <property type="molecule type" value="Genomic_DNA"/>
</dbReference>